<reference evidence="6" key="1">
    <citation type="submission" date="2020-03" db="EMBL/GenBank/DDBJ databases">
        <title>Genome of Pelagibius litoralis DSM 21314T.</title>
        <authorList>
            <person name="Wang G."/>
        </authorList>
    </citation>
    <scope>NUCLEOTIDE SEQUENCE</scope>
    <source>
        <strain evidence="6">DSM 21314</strain>
    </source>
</reference>
<dbReference type="PROSITE" id="PS50995">
    <property type="entry name" value="HTH_MARR_2"/>
    <property type="match status" value="1"/>
</dbReference>
<dbReference type="InterPro" id="IPR036390">
    <property type="entry name" value="WH_DNA-bd_sf"/>
</dbReference>
<keyword evidence="3" id="KW-0804">Transcription</keyword>
<keyword evidence="7" id="KW-1185">Reference proteome</keyword>
<accession>A0A967EV25</accession>
<evidence type="ECO:0000313" key="6">
    <source>
        <dbReference type="EMBL" id="NIA67892.1"/>
    </source>
</evidence>
<dbReference type="InterPro" id="IPR000835">
    <property type="entry name" value="HTH_MarR-typ"/>
</dbReference>
<organism evidence="6 7">
    <name type="scientific">Pelagibius litoralis</name>
    <dbReference type="NCBI Taxonomy" id="374515"/>
    <lineage>
        <taxon>Bacteria</taxon>
        <taxon>Pseudomonadati</taxon>
        <taxon>Pseudomonadota</taxon>
        <taxon>Alphaproteobacteria</taxon>
        <taxon>Rhodospirillales</taxon>
        <taxon>Rhodovibrionaceae</taxon>
        <taxon>Pelagibius</taxon>
    </lineage>
</organism>
<dbReference type="Gene3D" id="1.10.10.10">
    <property type="entry name" value="Winged helix-like DNA-binding domain superfamily/Winged helix DNA-binding domain"/>
    <property type="match status" value="1"/>
</dbReference>
<dbReference type="SUPFAM" id="SSF46785">
    <property type="entry name" value="Winged helix' DNA-binding domain"/>
    <property type="match status" value="1"/>
</dbReference>
<dbReference type="InterPro" id="IPR039422">
    <property type="entry name" value="MarR/SlyA-like"/>
</dbReference>
<dbReference type="Pfam" id="PF12802">
    <property type="entry name" value="MarR_2"/>
    <property type="match status" value="1"/>
</dbReference>
<feature type="region of interest" description="Disordered" evidence="4">
    <location>
        <begin position="170"/>
        <end position="200"/>
    </location>
</feature>
<feature type="compositionally biased region" description="Low complexity" evidence="4">
    <location>
        <begin position="170"/>
        <end position="191"/>
    </location>
</feature>
<dbReference type="Proteomes" id="UP000761264">
    <property type="component" value="Unassembled WGS sequence"/>
</dbReference>
<dbReference type="RefSeq" id="WP_167221921.1">
    <property type="nucleotide sequence ID" value="NZ_JAAQPH010000003.1"/>
</dbReference>
<comment type="caution">
    <text evidence="6">The sequence shown here is derived from an EMBL/GenBank/DDBJ whole genome shotgun (WGS) entry which is preliminary data.</text>
</comment>
<feature type="domain" description="HTH marR-type" evidence="5">
    <location>
        <begin position="31"/>
        <end position="164"/>
    </location>
</feature>
<evidence type="ECO:0000256" key="3">
    <source>
        <dbReference type="ARBA" id="ARBA00023163"/>
    </source>
</evidence>
<dbReference type="PRINTS" id="PR00598">
    <property type="entry name" value="HTHMARR"/>
</dbReference>
<proteinExistence type="predicted"/>
<evidence type="ECO:0000256" key="1">
    <source>
        <dbReference type="ARBA" id="ARBA00023015"/>
    </source>
</evidence>
<dbReference type="SMART" id="SM00347">
    <property type="entry name" value="HTH_MARR"/>
    <property type="match status" value="1"/>
</dbReference>
<dbReference type="InterPro" id="IPR023187">
    <property type="entry name" value="Tscrpt_reg_MarR-type_CS"/>
</dbReference>
<dbReference type="GO" id="GO:0003700">
    <property type="term" value="F:DNA-binding transcription factor activity"/>
    <property type="evidence" value="ECO:0007669"/>
    <property type="project" value="InterPro"/>
</dbReference>
<dbReference type="PROSITE" id="PS01117">
    <property type="entry name" value="HTH_MARR_1"/>
    <property type="match status" value="1"/>
</dbReference>
<dbReference type="InterPro" id="IPR036388">
    <property type="entry name" value="WH-like_DNA-bd_sf"/>
</dbReference>
<dbReference type="PANTHER" id="PTHR33164:SF43">
    <property type="entry name" value="HTH-TYPE TRANSCRIPTIONAL REPRESSOR YETL"/>
    <property type="match status" value="1"/>
</dbReference>
<dbReference type="EMBL" id="JAAQPH010000003">
    <property type="protein sequence ID" value="NIA67892.1"/>
    <property type="molecule type" value="Genomic_DNA"/>
</dbReference>
<name>A0A967EV25_9PROT</name>
<evidence type="ECO:0000313" key="7">
    <source>
        <dbReference type="Proteomes" id="UP000761264"/>
    </source>
</evidence>
<protein>
    <submittedName>
        <fullName evidence="6">MarR family transcriptional regulator</fullName>
    </submittedName>
</protein>
<keyword evidence="1" id="KW-0805">Transcription regulation</keyword>
<dbReference type="GO" id="GO:0006950">
    <property type="term" value="P:response to stress"/>
    <property type="evidence" value="ECO:0007669"/>
    <property type="project" value="TreeGrafter"/>
</dbReference>
<gene>
    <name evidence="6" type="ORF">HBA54_04740</name>
</gene>
<keyword evidence="2" id="KW-0238">DNA-binding</keyword>
<dbReference type="GO" id="GO:0003677">
    <property type="term" value="F:DNA binding"/>
    <property type="evidence" value="ECO:0007669"/>
    <property type="project" value="UniProtKB-KW"/>
</dbReference>
<evidence type="ECO:0000256" key="4">
    <source>
        <dbReference type="SAM" id="MobiDB-lite"/>
    </source>
</evidence>
<dbReference type="PANTHER" id="PTHR33164">
    <property type="entry name" value="TRANSCRIPTIONAL REGULATOR, MARR FAMILY"/>
    <property type="match status" value="1"/>
</dbReference>
<sequence length="200" mass="21933">MPTRSDFTAPTNPGGVSGLNRMTEAKLWRNPCPFAFRLNNLALHYNTACYDWVQQTEGLSRIEYVVIYSLALCEGGQARDIAQSSGFPKNSLSRAIAGLEKSGLIVRRRDPADGRSQALYLTEAGQALFQRTLPAFERREREMLNGLSADEQCRLSNLLAKVVLNCTPLSGELPNESSPNESSSEPGASNPRRPTGSERA</sequence>
<evidence type="ECO:0000256" key="2">
    <source>
        <dbReference type="ARBA" id="ARBA00023125"/>
    </source>
</evidence>
<evidence type="ECO:0000259" key="5">
    <source>
        <dbReference type="PROSITE" id="PS50995"/>
    </source>
</evidence>
<dbReference type="AlphaFoldDB" id="A0A967EV25"/>